<organism evidence="1 2">
    <name type="scientific">Ceriporiopsis subvermispora (strain B)</name>
    <name type="common">White-rot fungus</name>
    <name type="synonym">Gelatoporia subvermispora</name>
    <dbReference type="NCBI Taxonomy" id="914234"/>
    <lineage>
        <taxon>Eukaryota</taxon>
        <taxon>Fungi</taxon>
        <taxon>Dikarya</taxon>
        <taxon>Basidiomycota</taxon>
        <taxon>Agaricomycotina</taxon>
        <taxon>Agaricomycetes</taxon>
        <taxon>Polyporales</taxon>
        <taxon>Gelatoporiaceae</taxon>
        <taxon>Gelatoporia</taxon>
    </lineage>
</organism>
<evidence type="ECO:0000313" key="2">
    <source>
        <dbReference type="Proteomes" id="UP000016930"/>
    </source>
</evidence>
<keyword evidence="2" id="KW-1185">Reference proteome</keyword>
<proteinExistence type="predicted"/>
<accession>M2R0N4</accession>
<sequence length="79" mass="9028">YPDRFRHFVHVTPLVFDALLGKIILHPIFYNKSNNPQLEVHSQLAIFLRHMDHYGNAISVINLTTWAGVSTGSVNNCMH</sequence>
<protein>
    <submittedName>
        <fullName evidence="1">Uncharacterized protein</fullName>
    </submittedName>
</protein>
<dbReference type="AlphaFoldDB" id="M2R0N4"/>
<dbReference type="Proteomes" id="UP000016930">
    <property type="component" value="Unassembled WGS sequence"/>
</dbReference>
<gene>
    <name evidence="1" type="ORF">CERSUDRAFT_58619</name>
</gene>
<evidence type="ECO:0000313" key="1">
    <source>
        <dbReference type="EMBL" id="EMD32406.1"/>
    </source>
</evidence>
<dbReference type="EMBL" id="KB445811">
    <property type="protein sequence ID" value="EMD32406.1"/>
    <property type="molecule type" value="Genomic_DNA"/>
</dbReference>
<dbReference type="STRING" id="914234.M2R0N4"/>
<dbReference type="OrthoDB" id="3246760at2759"/>
<dbReference type="HOGENOM" id="CLU_018552_16_2_1"/>
<name>M2R0N4_CERS8</name>
<feature type="non-terminal residue" evidence="1">
    <location>
        <position position="1"/>
    </location>
</feature>
<reference evidence="1 2" key="1">
    <citation type="journal article" date="2012" name="Proc. Natl. Acad. Sci. U.S.A.">
        <title>Comparative genomics of Ceriporiopsis subvermispora and Phanerochaete chrysosporium provide insight into selective ligninolysis.</title>
        <authorList>
            <person name="Fernandez-Fueyo E."/>
            <person name="Ruiz-Duenas F.J."/>
            <person name="Ferreira P."/>
            <person name="Floudas D."/>
            <person name="Hibbett D.S."/>
            <person name="Canessa P."/>
            <person name="Larrondo L.F."/>
            <person name="James T.Y."/>
            <person name="Seelenfreund D."/>
            <person name="Lobos S."/>
            <person name="Polanco R."/>
            <person name="Tello M."/>
            <person name="Honda Y."/>
            <person name="Watanabe T."/>
            <person name="Watanabe T."/>
            <person name="Ryu J.S."/>
            <person name="Kubicek C.P."/>
            <person name="Schmoll M."/>
            <person name="Gaskell J."/>
            <person name="Hammel K.E."/>
            <person name="St John F.J."/>
            <person name="Vanden Wymelenberg A."/>
            <person name="Sabat G."/>
            <person name="Splinter BonDurant S."/>
            <person name="Syed K."/>
            <person name="Yadav J.S."/>
            <person name="Doddapaneni H."/>
            <person name="Subramanian V."/>
            <person name="Lavin J.L."/>
            <person name="Oguiza J.A."/>
            <person name="Perez G."/>
            <person name="Pisabarro A.G."/>
            <person name="Ramirez L."/>
            <person name="Santoyo F."/>
            <person name="Master E."/>
            <person name="Coutinho P.M."/>
            <person name="Henrissat B."/>
            <person name="Lombard V."/>
            <person name="Magnuson J.K."/>
            <person name="Kuees U."/>
            <person name="Hori C."/>
            <person name="Igarashi K."/>
            <person name="Samejima M."/>
            <person name="Held B.W."/>
            <person name="Barry K.W."/>
            <person name="LaButti K.M."/>
            <person name="Lapidus A."/>
            <person name="Lindquist E.A."/>
            <person name="Lucas S.M."/>
            <person name="Riley R."/>
            <person name="Salamov A.A."/>
            <person name="Hoffmeister D."/>
            <person name="Schwenk D."/>
            <person name="Hadar Y."/>
            <person name="Yarden O."/>
            <person name="de Vries R.P."/>
            <person name="Wiebenga A."/>
            <person name="Stenlid J."/>
            <person name="Eastwood D."/>
            <person name="Grigoriev I.V."/>
            <person name="Berka R.M."/>
            <person name="Blanchette R.A."/>
            <person name="Kersten P."/>
            <person name="Martinez A.T."/>
            <person name="Vicuna R."/>
            <person name="Cullen D."/>
        </authorList>
    </citation>
    <scope>NUCLEOTIDE SEQUENCE [LARGE SCALE GENOMIC DNA]</scope>
    <source>
        <strain evidence="1 2">B</strain>
    </source>
</reference>